<organism evidence="2 3">
    <name type="scientific">Ceratodon purpureus</name>
    <name type="common">Fire moss</name>
    <name type="synonym">Dicranum purpureum</name>
    <dbReference type="NCBI Taxonomy" id="3225"/>
    <lineage>
        <taxon>Eukaryota</taxon>
        <taxon>Viridiplantae</taxon>
        <taxon>Streptophyta</taxon>
        <taxon>Embryophyta</taxon>
        <taxon>Bryophyta</taxon>
        <taxon>Bryophytina</taxon>
        <taxon>Bryopsida</taxon>
        <taxon>Dicranidae</taxon>
        <taxon>Pseudoditrichales</taxon>
        <taxon>Ditrichaceae</taxon>
        <taxon>Ceratodon</taxon>
    </lineage>
</organism>
<dbReference type="EMBL" id="CM026423">
    <property type="protein sequence ID" value="KAG0582275.1"/>
    <property type="molecule type" value="Genomic_DNA"/>
</dbReference>
<gene>
    <name evidence="2" type="ORF">KC19_3G048100</name>
</gene>
<evidence type="ECO:0000256" key="1">
    <source>
        <dbReference type="SAM" id="SignalP"/>
    </source>
</evidence>
<sequence length="73" mass="7917">MLQTCLSLTLISSLVNVWPKCSKGSKVHWIHDEGCHARGNSLLASKASLSRGGPFLAPANLIHDCYVTLSLRL</sequence>
<feature type="chain" id="PRO_5035785170" description="Secreted protein" evidence="1">
    <location>
        <begin position="25"/>
        <end position="73"/>
    </location>
</feature>
<reference evidence="2" key="1">
    <citation type="submission" date="2020-06" db="EMBL/GenBank/DDBJ databases">
        <title>WGS assembly of Ceratodon purpureus strain R40.</title>
        <authorList>
            <person name="Carey S.B."/>
            <person name="Jenkins J."/>
            <person name="Shu S."/>
            <person name="Lovell J.T."/>
            <person name="Sreedasyam A."/>
            <person name="Maumus F."/>
            <person name="Tiley G.P."/>
            <person name="Fernandez-Pozo N."/>
            <person name="Barry K."/>
            <person name="Chen C."/>
            <person name="Wang M."/>
            <person name="Lipzen A."/>
            <person name="Daum C."/>
            <person name="Saski C.A."/>
            <person name="Payton A.C."/>
            <person name="Mcbreen J.C."/>
            <person name="Conrad R.E."/>
            <person name="Kollar L.M."/>
            <person name="Olsson S."/>
            <person name="Huttunen S."/>
            <person name="Landis J.B."/>
            <person name="Wickett N.J."/>
            <person name="Johnson M.G."/>
            <person name="Rensing S.A."/>
            <person name="Grimwood J."/>
            <person name="Schmutz J."/>
            <person name="Mcdaniel S.F."/>
        </authorList>
    </citation>
    <scope>NUCLEOTIDE SEQUENCE</scope>
    <source>
        <strain evidence="2">R40</strain>
    </source>
</reference>
<feature type="signal peptide" evidence="1">
    <location>
        <begin position="1"/>
        <end position="24"/>
    </location>
</feature>
<evidence type="ECO:0008006" key="4">
    <source>
        <dbReference type="Google" id="ProtNLM"/>
    </source>
</evidence>
<dbReference type="AlphaFoldDB" id="A0A8T0IGY5"/>
<dbReference type="Proteomes" id="UP000822688">
    <property type="component" value="Chromosome 3"/>
</dbReference>
<evidence type="ECO:0000313" key="2">
    <source>
        <dbReference type="EMBL" id="KAG0582275.1"/>
    </source>
</evidence>
<evidence type="ECO:0000313" key="3">
    <source>
        <dbReference type="Proteomes" id="UP000822688"/>
    </source>
</evidence>
<comment type="caution">
    <text evidence="2">The sequence shown here is derived from an EMBL/GenBank/DDBJ whole genome shotgun (WGS) entry which is preliminary data.</text>
</comment>
<keyword evidence="3" id="KW-1185">Reference proteome</keyword>
<accession>A0A8T0IGY5</accession>
<name>A0A8T0IGY5_CERPU</name>
<protein>
    <recommendedName>
        <fullName evidence="4">Secreted protein</fullName>
    </recommendedName>
</protein>
<keyword evidence="1" id="KW-0732">Signal</keyword>
<proteinExistence type="predicted"/>